<organism evidence="1 2">
    <name type="scientific">Smittium culicis</name>
    <dbReference type="NCBI Taxonomy" id="133412"/>
    <lineage>
        <taxon>Eukaryota</taxon>
        <taxon>Fungi</taxon>
        <taxon>Fungi incertae sedis</taxon>
        <taxon>Zoopagomycota</taxon>
        <taxon>Kickxellomycotina</taxon>
        <taxon>Harpellomycetes</taxon>
        <taxon>Harpellales</taxon>
        <taxon>Legeriomycetaceae</taxon>
        <taxon>Smittium</taxon>
    </lineage>
</organism>
<evidence type="ECO:0000313" key="1">
    <source>
        <dbReference type="EMBL" id="OMJ25428.1"/>
    </source>
</evidence>
<dbReference type="Proteomes" id="UP000187429">
    <property type="component" value="Unassembled WGS sequence"/>
</dbReference>
<dbReference type="EMBL" id="LSSM01001644">
    <property type="protein sequence ID" value="OMJ25428.1"/>
    <property type="molecule type" value="Genomic_DNA"/>
</dbReference>
<comment type="caution">
    <text evidence="1">The sequence shown here is derived from an EMBL/GenBank/DDBJ whole genome shotgun (WGS) entry which is preliminary data.</text>
</comment>
<sequence length="139" mass="15633">MGNDNLALSAPSYKDTNGTAVDFSGLPERFSGKADSISVDVWTFAFKNVCKVKKMERDNQPLVNLSPNKQEGITEFNFRFMEVLGLVVPEIVHAETVKSIYLEAILPIDSEFSWLISNEPVSSEWIIDKLLKETSKIYV</sequence>
<dbReference type="AlphaFoldDB" id="A0A1R1YER4"/>
<accession>A0A1R1YER4</accession>
<protein>
    <submittedName>
        <fullName evidence="1">Uncharacterized protein</fullName>
    </submittedName>
</protein>
<keyword evidence="2" id="KW-1185">Reference proteome</keyword>
<name>A0A1R1YER4_9FUNG</name>
<evidence type="ECO:0000313" key="2">
    <source>
        <dbReference type="Proteomes" id="UP000187429"/>
    </source>
</evidence>
<gene>
    <name evidence="1" type="ORF">AYI69_g4304</name>
</gene>
<reference evidence="2" key="1">
    <citation type="submission" date="2017-01" db="EMBL/GenBank/DDBJ databases">
        <authorList>
            <person name="Wang Y."/>
            <person name="White M."/>
            <person name="Kvist S."/>
            <person name="Moncalvo J.-M."/>
        </authorList>
    </citation>
    <scope>NUCLEOTIDE SEQUENCE [LARGE SCALE GENOMIC DNA]</scope>
    <source>
        <strain evidence="2">ID-206-W2</strain>
    </source>
</reference>
<proteinExistence type="predicted"/>